<organism evidence="4 5">
    <name type="scientific">Castilleja foliolosa</name>
    <dbReference type="NCBI Taxonomy" id="1961234"/>
    <lineage>
        <taxon>Eukaryota</taxon>
        <taxon>Viridiplantae</taxon>
        <taxon>Streptophyta</taxon>
        <taxon>Embryophyta</taxon>
        <taxon>Tracheophyta</taxon>
        <taxon>Spermatophyta</taxon>
        <taxon>Magnoliopsida</taxon>
        <taxon>eudicotyledons</taxon>
        <taxon>Gunneridae</taxon>
        <taxon>Pentapetalae</taxon>
        <taxon>asterids</taxon>
        <taxon>lamiids</taxon>
        <taxon>Lamiales</taxon>
        <taxon>Orobanchaceae</taxon>
        <taxon>Pedicularideae</taxon>
        <taxon>Castillejinae</taxon>
        <taxon>Castilleja</taxon>
    </lineage>
</organism>
<feature type="compositionally biased region" description="Basic and acidic residues" evidence="3">
    <location>
        <begin position="327"/>
        <end position="354"/>
    </location>
</feature>
<evidence type="ECO:0000256" key="2">
    <source>
        <dbReference type="ARBA" id="ARBA00024341"/>
    </source>
</evidence>
<feature type="compositionally biased region" description="Polar residues" evidence="3">
    <location>
        <begin position="155"/>
        <end position="175"/>
    </location>
</feature>
<dbReference type="PROSITE" id="PS50096">
    <property type="entry name" value="IQ"/>
    <property type="match status" value="1"/>
</dbReference>
<dbReference type="EMBL" id="JAVIJP010000066">
    <property type="protein sequence ID" value="KAL3619915.1"/>
    <property type="molecule type" value="Genomic_DNA"/>
</dbReference>
<accession>A0ABD3BTA2</accession>
<name>A0ABD3BTA2_9LAMI</name>
<proteinExistence type="inferred from homology"/>
<evidence type="ECO:0000313" key="5">
    <source>
        <dbReference type="Proteomes" id="UP001632038"/>
    </source>
</evidence>
<evidence type="ECO:0000256" key="3">
    <source>
        <dbReference type="SAM" id="MobiDB-lite"/>
    </source>
</evidence>
<dbReference type="GO" id="GO:0005516">
    <property type="term" value="F:calmodulin binding"/>
    <property type="evidence" value="ECO:0007669"/>
    <property type="project" value="UniProtKB-KW"/>
</dbReference>
<dbReference type="PANTHER" id="PTHR32295:SF15">
    <property type="entry name" value="PROTEIN IQ-DOMAIN 33"/>
    <property type="match status" value="1"/>
</dbReference>
<evidence type="ECO:0000313" key="4">
    <source>
        <dbReference type="EMBL" id="KAL3619915.1"/>
    </source>
</evidence>
<feature type="region of interest" description="Disordered" evidence="3">
    <location>
        <begin position="315"/>
        <end position="354"/>
    </location>
</feature>
<keyword evidence="1" id="KW-0112">Calmodulin-binding</keyword>
<evidence type="ECO:0008006" key="6">
    <source>
        <dbReference type="Google" id="ProtNLM"/>
    </source>
</evidence>
<feature type="compositionally biased region" description="Polar residues" evidence="3">
    <location>
        <begin position="87"/>
        <end position="104"/>
    </location>
</feature>
<comment type="similarity">
    <text evidence="2">Belongs to the IQD family.</text>
</comment>
<dbReference type="Proteomes" id="UP001632038">
    <property type="component" value="Unassembled WGS sequence"/>
</dbReference>
<feature type="region of interest" description="Disordered" evidence="3">
    <location>
        <begin position="146"/>
        <end position="175"/>
    </location>
</feature>
<comment type="caution">
    <text evidence="4">The sequence shown here is derived from an EMBL/GenBank/DDBJ whole genome shotgun (WGS) entry which is preliminary data.</text>
</comment>
<sequence length="354" mass="40207">MGITGEIVRNVFSKTRSFQRHDSHSEKKKWSSSVRSYLCGDEHSSVLAAEDSASFRSNIGTTSLCTSLIVTTSSVYYNAEDDTASLRSSESEATVNQPLHSQAISKDDESRQHNSTYKLFDQQENAAASIIQSAFRSFRLKKYATRRAQDDKNAPTASPSRESEGTSMEVQTGSSSDVFSIKEEEFYASRTMRHRNKAQVLKIQEDWDDSTISSVISKTRMQNRLDAATRRERALAYAFSQQLRICSKSKQIMEKGDETNKTGWSWLERWMAARQPEMSLVSKKIPMEVEEKESCGSNEICSLVEVCKKRNVPRTAYKSNMASTRPCPRDTKMKEESEQLRSKEERDQELGKLD</sequence>
<gene>
    <name evidence="4" type="ORF">CASFOL_034827</name>
</gene>
<keyword evidence="5" id="KW-1185">Reference proteome</keyword>
<protein>
    <recommendedName>
        <fullName evidence="6">Protein IQ-DOMAIN 1</fullName>
    </recommendedName>
</protein>
<evidence type="ECO:0000256" key="1">
    <source>
        <dbReference type="ARBA" id="ARBA00022860"/>
    </source>
</evidence>
<reference evidence="5" key="1">
    <citation type="journal article" date="2024" name="IScience">
        <title>Strigolactones Initiate the Formation of Haustorium-like Structures in Castilleja.</title>
        <authorList>
            <person name="Buerger M."/>
            <person name="Peterson D."/>
            <person name="Chory J."/>
        </authorList>
    </citation>
    <scope>NUCLEOTIDE SEQUENCE [LARGE SCALE GENOMIC DNA]</scope>
</reference>
<dbReference type="PANTHER" id="PTHR32295">
    <property type="entry name" value="IQ-DOMAIN 5-RELATED"/>
    <property type="match status" value="1"/>
</dbReference>
<dbReference type="AlphaFoldDB" id="A0ABD3BTA2"/>
<feature type="region of interest" description="Disordered" evidence="3">
    <location>
        <begin position="87"/>
        <end position="113"/>
    </location>
</feature>